<dbReference type="OrthoDB" id="421951at2759"/>
<feature type="non-terminal residue" evidence="6">
    <location>
        <position position="1"/>
    </location>
</feature>
<dbReference type="PANTHER" id="PTHR13943">
    <property type="entry name" value="HRAS-LIKE SUPPRESSOR - RELATED"/>
    <property type="match status" value="1"/>
</dbReference>
<dbReference type="AlphaFoldDB" id="A0A7K6R5V9"/>
<dbReference type="Pfam" id="PF04970">
    <property type="entry name" value="LRAT"/>
    <property type="match status" value="1"/>
</dbReference>
<sequence length="108" mass="12734">YQHWVIYVGDEDVIHVTDERDQSLSGSSMSVLKNRARVKRQHLKEVVGNNKWRVNNKYDHSYTPLPVKKVIQHAERWVGREVPYDVLESNCEHFVTWLRYGVAVSEQV</sequence>
<evidence type="ECO:0000256" key="1">
    <source>
        <dbReference type="ARBA" id="ARBA00007824"/>
    </source>
</evidence>
<dbReference type="GO" id="GO:0004623">
    <property type="term" value="F:phospholipase A2 activity"/>
    <property type="evidence" value="ECO:0007669"/>
    <property type="project" value="TreeGrafter"/>
</dbReference>
<evidence type="ECO:0000256" key="3">
    <source>
        <dbReference type="ARBA" id="ARBA00022801"/>
    </source>
</evidence>
<dbReference type="Gene3D" id="3.90.1720.10">
    <property type="entry name" value="endopeptidase domain like (from Nostoc punctiforme)"/>
    <property type="match status" value="1"/>
</dbReference>
<feature type="non-terminal residue" evidence="6">
    <location>
        <position position="108"/>
    </location>
</feature>
<feature type="domain" description="LRAT" evidence="5">
    <location>
        <begin position="1"/>
        <end position="107"/>
    </location>
</feature>
<gene>
    <name evidence="6" type="primary">Hrasls_2</name>
    <name evidence="6" type="ORF">CLIRUF_R08709</name>
</gene>
<comment type="caution">
    <text evidence="6">The sequence shown here is derived from an EMBL/GenBank/DDBJ whole genome shotgun (WGS) entry which is preliminary data.</text>
</comment>
<evidence type="ECO:0000256" key="4">
    <source>
        <dbReference type="ARBA" id="ARBA00023098"/>
    </source>
</evidence>
<accession>A0A7K6R5V9</accession>
<dbReference type="GO" id="GO:0008970">
    <property type="term" value="F:phospholipase A1 activity"/>
    <property type="evidence" value="ECO:0007669"/>
    <property type="project" value="TreeGrafter"/>
</dbReference>
<dbReference type="GO" id="GO:0005737">
    <property type="term" value="C:cytoplasm"/>
    <property type="evidence" value="ECO:0007669"/>
    <property type="project" value="TreeGrafter"/>
</dbReference>
<proteinExistence type="inferred from homology"/>
<reference evidence="6 7" key="1">
    <citation type="submission" date="2019-09" db="EMBL/GenBank/DDBJ databases">
        <title>Bird 10,000 Genomes (B10K) Project - Family phase.</title>
        <authorList>
            <person name="Zhang G."/>
        </authorList>
    </citation>
    <scope>NUCLEOTIDE SEQUENCE [LARGE SCALE GENOMIC DNA]</scope>
    <source>
        <strain evidence="6">B10K-DU-029-53</strain>
    </source>
</reference>
<evidence type="ECO:0000259" key="5">
    <source>
        <dbReference type="PROSITE" id="PS51934"/>
    </source>
</evidence>
<evidence type="ECO:0000256" key="2">
    <source>
        <dbReference type="ARBA" id="ARBA00022679"/>
    </source>
</evidence>
<name>A0A7K6R5V9_9PASS</name>
<keyword evidence="2" id="KW-0808">Transferase</keyword>
<dbReference type="InterPro" id="IPR051496">
    <property type="entry name" value="H-rev107_PLA/AT"/>
</dbReference>
<protein>
    <submittedName>
        <fullName evidence="6">HRSL1 enzyme</fullName>
    </submittedName>
</protein>
<dbReference type="Proteomes" id="UP000580879">
    <property type="component" value="Unassembled WGS sequence"/>
</dbReference>
<dbReference type="GO" id="GO:0016410">
    <property type="term" value="F:N-acyltransferase activity"/>
    <property type="evidence" value="ECO:0007669"/>
    <property type="project" value="TreeGrafter"/>
</dbReference>
<keyword evidence="3" id="KW-0378">Hydrolase</keyword>
<dbReference type="PANTHER" id="PTHR13943:SF77">
    <property type="entry name" value="LRAT DOMAIN-CONTAINING PROTEIN"/>
    <property type="match status" value="1"/>
</dbReference>
<dbReference type="InterPro" id="IPR007053">
    <property type="entry name" value="LRAT_dom"/>
</dbReference>
<organism evidence="6 7">
    <name type="scientific">Climacteris rufus</name>
    <name type="common">rufous treecreeper</name>
    <dbReference type="NCBI Taxonomy" id="47695"/>
    <lineage>
        <taxon>Eukaryota</taxon>
        <taxon>Metazoa</taxon>
        <taxon>Chordata</taxon>
        <taxon>Craniata</taxon>
        <taxon>Vertebrata</taxon>
        <taxon>Euteleostomi</taxon>
        <taxon>Archelosauria</taxon>
        <taxon>Archosauria</taxon>
        <taxon>Dinosauria</taxon>
        <taxon>Saurischia</taxon>
        <taxon>Theropoda</taxon>
        <taxon>Coelurosauria</taxon>
        <taxon>Aves</taxon>
        <taxon>Neognathae</taxon>
        <taxon>Neoaves</taxon>
        <taxon>Telluraves</taxon>
        <taxon>Australaves</taxon>
        <taxon>Passeriformes</taxon>
        <taxon>Climacteridae</taxon>
        <taxon>Climacteris</taxon>
    </lineage>
</organism>
<evidence type="ECO:0000313" key="7">
    <source>
        <dbReference type="Proteomes" id="UP000580879"/>
    </source>
</evidence>
<keyword evidence="4" id="KW-0443">Lipid metabolism</keyword>
<comment type="similarity">
    <text evidence="1">Belongs to the H-rev107 family.</text>
</comment>
<dbReference type="GO" id="GO:0070292">
    <property type="term" value="P:N-acylphosphatidylethanolamine metabolic process"/>
    <property type="evidence" value="ECO:0007669"/>
    <property type="project" value="TreeGrafter"/>
</dbReference>
<dbReference type="PROSITE" id="PS51934">
    <property type="entry name" value="LRAT"/>
    <property type="match status" value="1"/>
</dbReference>
<dbReference type="EMBL" id="VZRZ01007169">
    <property type="protein sequence ID" value="NWW80827.1"/>
    <property type="molecule type" value="Genomic_DNA"/>
</dbReference>
<keyword evidence="7" id="KW-1185">Reference proteome</keyword>
<evidence type="ECO:0000313" key="6">
    <source>
        <dbReference type="EMBL" id="NWW80827.1"/>
    </source>
</evidence>